<dbReference type="InterPro" id="IPR005467">
    <property type="entry name" value="His_kinase_dom"/>
</dbReference>
<keyword evidence="4" id="KW-1003">Cell membrane</keyword>
<keyword evidence="17" id="KW-1185">Reference proteome</keyword>
<feature type="transmembrane region" description="Helical" evidence="14">
    <location>
        <begin position="98"/>
        <end position="116"/>
    </location>
</feature>
<dbReference type="SUPFAM" id="SSF47384">
    <property type="entry name" value="Homodimeric domain of signal transducing histidine kinase"/>
    <property type="match status" value="1"/>
</dbReference>
<dbReference type="RefSeq" id="WP_104057608.1">
    <property type="nucleotide sequence ID" value="NZ_PREZ01000003.1"/>
</dbReference>
<keyword evidence="8" id="KW-0547">Nucleotide-binding</keyword>
<reference evidence="16 17" key="1">
    <citation type="submission" date="2018-02" db="EMBL/GenBank/DDBJ databases">
        <title>Jeotgalibacillus proteolyticum sp. nov. a protease producing bacterium isolated from ocean sediments of Laizhou Bay.</title>
        <authorList>
            <person name="Li Y."/>
        </authorList>
    </citation>
    <scope>NUCLEOTIDE SEQUENCE [LARGE SCALE GENOMIC DNA]</scope>
    <source>
        <strain evidence="16 17">22-7</strain>
    </source>
</reference>
<dbReference type="PRINTS" id="PR00344">
    <property type="entry name" value="BCTRLSENSOR"/>
</dbReference>
<evidence type="ECO:0000256" key="10">
    <source>
        <dbReference type="ARBA" id="ARBA00022840"/>
    </source>
</evidence>
<evidence type="ECO:0000313" key="17">
    <source>
        <dbReference type="Proteomes" id="UP000239047"/>
    </source>
</evidence>
<evidence type="ECO:0000256" key="5">
    <source>
        <dbReference type="ARBA" id="ARBA00022553"/>
    </source>
</evidence>
<organism evidence="16 17">
    <name type="scientific">Jeotgalibacillus proteolyticus</name>
    <dbReference type="NCBI Taxonomy" id="2082395"/>
    <lineage>
        <taxon>Bacteria</taxon>
        <taxon>Bacillati</taxon>
        <taxon>Bacillota</taxon>
        <taxon>Bacilli</taxon>
        <taxon>Bacillales</taxon>
        <taxon>Caryophanaceae</taxon>
        <taxon>Jeotgalibacillus</taxon>
    </lineage>
</organism>
<comment type="caution">
    <text evidence="16">The sequence shown here is derived from an EMBL/GenBank/DDBJ whole genome shotgun (WGS) entry which is preliminary data.</text>
</comment>
<dbReference type="PANTHER" id="PTHR43065">
    <property type="entry name" value="SENSOR HISTIDINE KINASE"/>
    <property type="match status" value="1"/>
</dbReference>
<dbReference type="OrthoDB" id="9815750at2"/>
<evidence type="ECO:0000256" key="11">
    <source>
        <dbReference type="ARBA" id="ARBA00022989"/>
    </source>
</evidence>
<keyword evidence="12" id="KW-0902">Two-component regulatory system</keyword>
<feature type="transmembrane region" description="Helical" evidence="14">
    <location>
        <begin position="128"/>
        <end position="151"/>
    </location>
</feature>
<evidence type="ECO:0000259" key="15">
    <source>
        <dbReference type="PROSITE" id="PS50109"/>
    </source>
</evidence>
<evidence type="ECO:0000256" key="1">
    <source>
        <dbReference type="ARBA" id="ARBA00000085"/>
    </source>
</evidence>
<dbReference type="SUPFAM" id="SSF55874">
    <property type="entry name" value="ATPase domain of HSP90 chaperone/DNA topoisomerase II/histidine kinase"/>
    <property type="match status" value="1"/>
</dbReference>
<evidence type="ECO:0000256" key="14">
    <source>
        <dbReference type="SAM" id="Phobius"/>
    </source>
</evidence>
<dbReference type="Gene3D" id="1.10.287.130">
    <property type="match status" value="1"/>
</dbReference>
<keyword evidence="13 14" id="KW-0472">Membrane</keyword>
<dbReference type="GO" id="GO:0005524">
    <property type="term" value="F:ATP binding"/>
    <property type="evidence" value="ECO:0007669"/>
    <property type="project" value="UniProtKB-KW"/>
</dbReference>
<keyword evidence="5" id="KW-0597">Phosphoprotein</keyword>
<dbReference type="Proteomes" id="UP000239047">
    <property type="component" value="Unassembled WGS sequence"/>
</dbReference>
<evidence type="ECO:0000256" key="7">
    <source>
        <dbReference type="ARBA" id="ARBA00022692"/>
    </source>
</evidence>
<dbReference type="CDD" id="cd00082">
    <property type="entry name" value="HisKA"/>
    <property type="match status" value="1"/>
</dbReference>
<dbReference type="AlphaFoldDB" id="A0A2S5GD26"/>
<dbReference type="Pfam" id="PF00512">
    <property type="entry name" value="HisKA"/>
    <property type="match status" value="1"/>
</dbReference>
<feature type="domain" description="Histidine kinase" evidence="15">
    <location>
        <begin position="207"/>
        <end position="414"/>
    </location>
</feature>
<dbReference type="EC" id="2.7.13.3" evidence="3"/>
<keyword evidence="11 14" id="KW-1133">Transmembrane helix</keyword>
<feature type="transmembrane region" description="Helical" evidence="14">
    <location>
        <begin position="5"/>
        <end position="23"/>
    </location>
</feature>
<dbReference type="InterPro" id="IPR036097">
    <property type="entry name" value="HisK_dim/P_sf"/>
</dbReference>
<accession>A0A2S5GD26</accession>
<evidence type="ECO:0000256" key="2">
    <source>
        <dbReference type="ARBA" id="ARBA00004651"/>
    </source>
</evidence>
<evidence type="ECO:0000256" key="12">
    <source>
        <dbReference type="ARBA" id="ARBA00023012"/>
    </source>
</evidence>
<comment type="subcellular location">
    <subcellularLocation>
        <location evidence="2">Cell membrane</location>
        <topology evidence="2">Multi-pass membrane protein</topology>
    </subcellularLocation>
</comment>
<evidence type="ECO:0000256" key="9">
    <source>
        <dbReference type="ARBA" id="ARBA00022777"/>
    </source>
</evidence>
<feature type="transmembrane region" description="Helical" evidence="14">
    <location>
        <begin position="29"/>
        <end position="52"/>
    </location>
</feature>
<dbReference type="SMART" id="SM00387">
    <property type="entry name" value="HATPase_c"/>
    <property type="match status" value="1"/>
</dbReference>
<feature type="transmembrane region" description="Helical" evidence="14">
    <location>
        <begin position="64"/>
        <end position="86"/>
    </location>
</feature>
<name>A0A2S5GD26_9BACL</name>
<dbReference type="Pfam" id="PF02518">
    <property type="entry name" value="HATPase_c"/>
    <property type="match status" value="1"/>
</dbReference>
<dbReference type="GO" id="GO:0005886">
    <property type="term" value="C:plasma membrane"/>
    <property type="evidence" value="ECO:0007669"/>
    <property type="project" value="UniProtKB-SubCell"/>
</dbReference>
<dbReference type="GO" id="GO:0071555">
    <property type="term" value="P:cell wall organization"/>
    <property type="evidence" value="ECO:0007669"/>
    <property type="project" value="InterPro"/>
</dbReference>
<evidence type="ECO:0000256" key="8">
    <source>
        <dbReference type="ARBA" id="ARBA00022741"/>
    </source>
</evidence>
<dbReference type="InterPro" id="IPR004358">
    <property type="entry name" value="Sig_transdc_His_kin-like_C"/>
</dbReference>
<dbReference type="Gene3D" id="3.30.565.10">
    <property type="entry name" value="Histidine kinase-like ATPase, C-terminal domain"/>
    <property type="match status" value="1"/>
</dbReference>
<dbReference type="GO" id="GO:0000155">
    <property type="term" value="F:phosphorelay sensor kinase activity"/>
    <property type="evidence" value="ECO:0007669"/>
    <property type="project" value="InterPro"/>
</dbReference>
<dbReference type="InterPro" id="IPR003661">
    <property type="entry name" value="HisK_dim/P_dom"/>
</dbReference>
<dbReference type="SMART" id="SM00388">
    <property type="entry name" value="HisKA"/>
    <property type="match status" value="1"/>
</dbReference>
<evidence type="ECO:0000256" key="13">
    <source>
        <dbReference type="ARBA" id="ARBA00023136"/>
    </source>
</evidence>
<proteinExistence type="predicted"/>
<protein>
    <recommendedName>
        <fullName evidence="3">histidine kinase</fullName>
        <ecNumber evidence="3">2.7.13.3</ecNumber>
    </recommendedName>
</protein>
<keyword evidence="6" id="KW-0808">Transferase</keyword>
<keyword evidence="9 16" id="KW-0418">Kinase</keyword>
<keyword evidence="7 14" id="KW-0812">Transmembrane</keyword>
<evidence type="ECO:0000256" key="3">
    <source>
        <dbReference type="ARBA" id="ARBA00012438"/>
    </source>
</evidence>
<keyword evidence="10" id="KW-0067">ATP-binding</keyword>
<dbReference type="PROSITE" id="PS50109">
    <property type="entry name" value="HIS_KIN"/>
    <property type="match status" value="1"/>
</dbReference>
<gene>
    <name evidence="16" type="ORF">C4B60_08705</name>
</gene>
<evidence type="ECO:0000256" key="4">
    <source>
        <dbReference type="ARBA" id="ARBA00022475"/>
    </source>
</evidence>
<evidence type="ECO:0000313" key="16">
    <source>
        <dbReference type="EMBL" id="PPA70858.1"/>
    </source>
</evidence>
<sequence length="416" mass="47743">MTEHLLINFLFLLFPVLIYLIFFEDRFTLYRSSTIFLALAAFPMLLSMSFPIKIDHGFIFDLRYVPFIIISLFMGYRVAIPLYLILNVYRFIIGGEGLLPSLLFSTAVLLAVPLWYKKFNQLNPRQKVLWSGLTSFMVVAFYLVTLTAFFPVLNREYWTIVFNVLPIHVIAVMTIVALIQKIILNVKNRERYLQSERLNVINELSASVSHEIRNPLTVTSGFMQLLNESKSIPPAEKSYIVYSIEELKRAEKIISDFLSFARPQAENMVTSNLKNELEYVNNLMIPYANQHLVDIRFLFSNELETQFDQHQLHQCLINLYKNGVEAMKEKGGTLTVEVSSKQNEISIVISDTGVGITDEDISLIGKPYYSTKKQGTGLGMVMVYSVIDKLKGKIEIESKKDVGTTFILTLPVKRRR</sequence>
<dbReference type="InterPro" id="IPR036890">
    <property type="entry name" value="HATPase_C_sf"/>
</dbReference>
<dbReference type="Pfam" id="PF07694">
    <property type="entry name" value="5TM-5TMR_LYT"/>
    <property type="match status" value="1"/>
</dbReference>
<comment type="catalytic activity">
    <reaction evidence="1">
        <text>ATP + protein L-histidine = ADP + protein N-phospho-L-histidine.</text>
        <dbReference type="EC" id="2.7.13.3"/>
    </reaction>
</comment>
<feature type="transmembrane region" description="Helical" evidence="14">
    <location>
        <begin position="157"/>
        <end position="179"/>
    </location>
</feature>
<evidence type="ECO:0000256" key="6">
    <source>
        <dbReference type="ARBA" id="ARBA00022679"/>
    </source>
</evidence>
<dbReference type="InterPro" id="IPR003594">
    <property type="entry name" value="HATPase_dom"/>
</dbReference>
<dbReference type="PANTHER" id="PTHR43065:SF46">
    <property type="entry name" value="C4-DICARBOXYLATE TRANSPORT SENSOR PROTEIN DCTB"/>
    <property type="match status" value="1"/>
</dbReference>
<dbReference type="InterPro" id="IPR011620">
    <property type="entry name" value="Sig_transdc_His_kinase_LytS_TM"/>
</dbReference>
<dbReference type="EMBL" id="PREZ01000003">
    <property type="protein sequence ID" value="PPA70858.1"/>
    <property type="molecule type" value="Genomic_DNA"/>
</dbReference>